<comment type="caution">
    <text evidence="1">The sequence shown here is derived from an EMBL/GenBank/DDBJ whole genome shotgun (WGS) entry which is preliminary data.</text>
</comment>
<dbReference type="RefSeq" id="WP_189559219.1">
    <property type="nucleotide sequence ID" value="NZ_BMTE01000007.1"/>
</dbReference>
<gene>
    <name evidence="1" type="ORF">GCM10010280_38940</name>
</gene>
<keyword evidence="2" id="KW-1185">Reference proteome</keyword>
<reference evidence="1" key="2">
    <citation type="submission" date="2020-09" db="EMBL/GenBank/DDBJ databases">
        <authorList>
            <person name="Sun Q."/>
            <person name="Ohkuma M."/>
        </authorList>
    </citation>
    <scope>NUCLEOTIDE SEQUENCE</scope>
    <source>
        <strain evidence="1">JCM 4403</strain>
    </source>
</reference>
<dbReference type="Proteomes" id="UP000656732">
    <property type="component" value="Unassembled WGS sequence"/>
</dbReference>
<evidence type="ECO:0000313" key="1">
    <source>
        <dbReference type="EMBL" id="GGQ88158.1"/>
    </source>
</evidence>
<evidence type="ECO:0000313" key="2">
    <source>
        <dbReference type="Proteomes" id="UP000656732"/>
    </source>
</evidence>
<proteinExistence type="predicted"/>
<name>A0A918BSS0_9ACTN</name>
<dbReference type="AlphaFoldDB" id="A0A918BSS0"/>
<sequence>MEPRTDLTDAQRAAFEQNEAEFAELESQWRAAREAAEARLRDADYDPGGPLYCYRCTCSSFVPSDDDGNVCEREFCRHTAMQHA</sequence>
<organism evidence="1 2">
    <name type="scientific">Streptomyces pilosus</name>
    <dbReference type="NCBI Taxonomy" id="28893"/>
    <lineage>
        <taxon>Bacteria</taxon>
        <taxon>Bacillati</taxon>
        <taxon>Actinomycetota</taxon>
        <taxon>Actinomycetes</taxon>
        <taxon>Kitasatosporales</taxon>
        <taxon>Streptomycetaceae</taxon>
        <taxon>Streptomyces</taxon>
    </lineage>
</organism>
<protein>
    <submittedName>
        <fullName evidence="1">Uncharacterized protein</fullName>
    </submittedName>
</protein>
<reference evidence="1" key="1">
    <citation type="journal article" date="2014" name="Int. J. Syst. Evol. Microbiol.">
        <title>Complete genome sequence of Corynebacterium casei LMG S-19264T (=DSM 44701T), isolated from a smear-ripened cheese.</title>
        <authorList>
            <consortium name="US DOE Joint Genome Institute (JGI-PGF)"/>
            <person name="Walter F."/>
            <person name="Albersmeier A."/>
            <person name="Kalinowski J."/>
            <person name="Ruckert C."/>
        </authorList>
    </citation>
    <scope>NUCLEOTIDE SEQUENCE</scope>
    <source>
        <strain evidence="1">JCM 4403</strain>
    </source>
</reference>
<accession>A0A918BSS0</accession>
<dbReference type="EMBL" id="BMTU01000007">
    <property type="protein sequence ID" value="GGQ88158.1"/>
    <property type="molecule type" value="Genomic_DNA"/>
</dbReference>